<keyword evidence="2" id="KW-0689">Ribosomal protein</keyword>
<dbReference type="PANTHER" id="PTHR33474">
    <property type="entry name" value="TRANSMEMBRANE PROTEIN"/>
    <property type="match status" value="1"/>
</dbReference>
<protein>
    <submittedName>
        <fullName evidence="2">50S ribosomal protein</fullName>
    </submittedName>
</protein>
<keyword evidence="3" id="KW-1185">Reference proteome</keyword>
<dbReference type="InParanoid" id="A0A2R6PUE6"/>
<proteinExistence type="predicted"/>
<dbReference type="Gramene" id="PSR96642">
    <property type="protein sequence ID" value="PSR96642"/>
    <property type="gene ID" value="CEY00_Acc26694"/>
</dbReference>
<keyword evidence="1" id="KW-0732">Signal</keyword>
<comment type="caution">
    <text evidence="2">The sequence shown here is derived from an EMBL/GenBank/DDBJ whole genome shotgun (WGS) entry which is preliminary data.</text>
</comment>
<dbReference type="OrthoDB" id="747636at2759"/>
<evidence type="ECO:0000256" key="1">
    <source>
        <dbReference type="SAM" id="SignalP"/>
    </source>
</evidence>
<evidence type="ECO:0000313" key="3">
    <source>
        <dbReference type="Proteomes" id="UP000241394"/>
    </source>
</evidence>
<accession>A0A2R6PUE6</accession>
<evidence type="ECO:0000313" key="2">
    <source>
        <dbReference type="EMBL" id="PSR96642.1"/>
    </source>
</evidence>
<reference evidence="2 3" key="1">
    <citation type="submission" date="2017-07" db="EMBL/GenBank/DDBJ databases">
        <title>An improved, manually edited Actinidia chinensis var. chinensis (kiwifruit) genome highlights the challenges associated with draft genomes and gene prediction in plants.</title>
        <authorList>
            <person name="Pilkington S."/>
            <person name="Crowhurst R."/>
            <person name="Hilario E."/>
            <person name="Nardozza S."/>
            <person name="Fraser L."/>
            <person name="Peng Y."/>
            <person name="Gunaseelan K."/>
            <person name="Simpson R."/>
            <person name="Tahir J."/>
            <person name="Deroles S."/>
            <person name="Templeton K."/>
            <person name="Luo Z."/>
            <person name="Davy M."/>
            <person name="Cheng C."/>
            <person name="Mcneilage M."/>
            <person name="Scaglione D."/>
            <person name="Liu Y."/>
            <person name="Zhang Q."/>
            <person name="Datson P."/>
            <person name="De Silva N."/>
            <person name="Gardiner S."/>
            <person name="Bassett H."/>
            <person name="Chagne D."/>
            <person name="Mccallum J."/>
            <person name="Dzierzon H."/>
            <person name="Deng C."/>
            <person name="Wang Y.-Y."/>
            <person name="Barron N."/>
            <person name="Manako K."/>
            <person name="Bowen J."/>
            <person name="Foster T."/>
            <person name="Erridge Z."/>
            <person name="Tiffin H."/>
            <person name="Waite C."/>
            <person name="Davies K."/>
            <person name="Grierson E."/>
            <person name="Laing W."/>
            <person name="Kirk R."/>
            <person name="Chen X."/>
            <person name="Wood M."/>
            <person name="Montefiori M."/>
            <person name="Brummell D."/>
            <person name="Schwinn K."/>
            <person name="Catanach A."/>
            <person name="Fullerton C."/>
            <person name="Li D."/>
            <person name="Meiyalaghan S."/>
            <person name="Nieuwenhuizen N."/>
            <person name="Read N."/>
            <person name="Prakash R."/>
            <person name="Hunter D."/>
            <person name="Zhang H."/>
            <person name="Mckenzie M."/>
            <person name="Knabel M."/>
            <person name="Harris A."/>
            <person name="Allan A."/>
            <person name="Chen A."/>
            <person name="Janssen B."/>
            <person name="Plunkett B."/>
            <person name="Dwamena C."/>
            <person name="Voogd C."/>
            <person name="Leif D."/>
            <person name="Lafferty D."/>
            <person name="Souleyre E."/>
            <person name="Varkonyi-Gasic E."/>
            <person name="Gambi F."/>
            <person name="Hanley J."/>
            <person name="Yao J.-L."/>
            <person name="Cheung J."/>
            <person name="David K."/>
            <person name="Warren B."/>
            <person name="Marsh K."/>
            <person name="Snowden K."/>
            <person name="Lin-Wang K."/>
            <person name="Brian L."/>
            <person name="Martinez-Sanchez M."/>
            <person name="Wang M."/>
            <person name="Ileperuma N."/>
            <person name="Macnee N."/>
            <person name="Campin R."/>
            <person name="Mcatee P."/>
            <person name="Drummond R."/>
            <person name="Espley R."/>
            <person name="Ireland H."/>
            <person name="Wu R."/>
            <person name="Atkinson R."/>
            <person name="Karunairetnam S."/>
            <person name="Bulley S."/>
            <person name="Chunkath S."/>
            <person name="Hanley Z."/>
            <person name="Storey R."/>
            <person name="Thrimawithana A."/>
            <person name="Thomson S."/>
            <person name="David C."/>
            <person name="Testolin R."/>
        </authorList>
    </citation>
    <scope>NUCLEOTIDE SEQUENCE [LARGE SCALE GENOMIC DNA]</scope>
    <source>
        <strain evidence="3">cv. Red5</strain>
        <tissue evidence="2">Young leaf</tissue>
    </source>
</reference>
<dbReference type="STRING" id="1590841.A0A2R6PUE6"/>
<dbReference type="PANTHER" id="PTHR33474:SF2">
    <property type="entry name" value="TRANSMEMBRANE PROTEIN"/>
    <property type="match status" value="1"/>
</dbReference>
<keyword evidence="2" id="KW-0687">Ribonucleoprotein</keyword>
<dbReference type="OMA" id="ENTHMAN"/>
<feature type="signal peptide" evidence="1">
    <location>
        <begin position="1"/>
        <end position="23"/>
    </location>
</feature>
<dbReference type="GO" id="GO:0005840">
    <property type="term" value="C:ribosome"/>
    <property type="evidence" value="ECO:0007669"/>
    <property type="project" value="UniProtKB-KW"/>
</dbReference>
<dbReference type="FunCoup" id="A0A2R6PUE6">
    <property type="interactions" value="76"/>
</dbReference>
<dbReference type="AlphaFoldDB" id="A0A2R6PUE6"/>
<feature type="chain" id="PRO_5015344667" evidence="1">
    <location>
        <begin position="24"/>
        <end position="92"/>
    </location>
</feature>
<name>A0A2R6PUE6_ACTCC</name>
<dbReference type="Proteomes" id="UP000241394">
    <property type="component" value="Chromosome LG23"/>
</dbReference>
<organism evidence="2 3">
    <name type="scientific">Actinidia chinensis var. chinensis</name>
    <name type="common">Chinese soft-hair kiwi</name>
    <dbReference type="NCBI Taxonomy" id="1590841"/>
    <lineage>
        <taxon>Eukaryota</taxon>
        <taxon>Viridiplantae</taxon>
        <taxon>Streptophyta</taxon>
        <taxon>Embryophyta</taxon>
        <taxon>Tracheophyta</taxon>
        <taxon>Spermatophyta</taxon>
        <taxon>Magnoliopsida</taxon>
        <taxon>eudicotyledons</taxon>
        <taxon>Gunneridae</taxon>
        <taxon>Pentapetalae</taxon>
        <taxon>asterids</taxon>
        <taxon>Ericales</taxon>
        <taxon>Actinidiaceae</taxon>
        <taxon>Actinidia</taxon>
    </lineage>
</organism>
<reference evidence="3" key="2">
    <citation type="journal article" date="2018" name="BMC Genomics">
        <title>A manually annotated Actinidia chinensis var. chinensis (kiwifruit) genome highlights the challenges associated with draft genomes and gene prediction in plants.</title>
        <authorList>
            <person name="Pilkington S.M."/>
            <person name="Crowhurst R."/>
            <person name="Hilario E."/>
            <person name="Nardozza S."/>
            <person name="Fraser L."/>
            <person name="Peng Y."/>
            <person name="Gunaseelan K."/>
            <person name="Simpson R."/>
            <person name="Tahir J."/>
            <person name="Deroles S.C."/>
            <person name="Templeton K."/>
            <person name="Luo Z."/>
            <person name="Davy M."/>
            <person name="Cheng C."/>
            <person name="McNeilage M."/>
            <person name="Scaglione D."/>
            <person name="Liu Y."/>
            <person name="Zhang Q."/>
            <person name="Datson P."/>
            <person name="De Silva N."/>
            <person name="Gardiner S.E."/>
            <person name="Bassett H."/>
            <person name="Chagne D."/>
            <person name="McCallum J."/>
            <person name="Dzierzon H."/>
            <person name="Deng C."/>
            <person name="Wang Y.Y."/>
            <person name="Barron L."/>
            <person name="Manako K."/>
            <person name="Bowen J."/>
            <person name="Foster T.M."/>
            <person name="Erridge Z.A."/>
            <person name="Tiffin H."/>
            <person name="Waite C.N."/>
            <person name="Davies K.M."/>
            <person name="Grierson E.P."/>
            <person name="Laing W.A."/>
            <person name="Kirk R."/>
            <person name="Chen X."/>
            <person name="Wood M."/>
            <person name="Montefiori M."/>
            <person name="Brummell D.A."/>
            <person name="Schwinn K.E."/>
            <person name="Catanach A."/>
            <person name="Fullerton C."/>
            <person name="Li D."/>
            <person name="Meiyalaghan S."/>
            <person name="Nieuwenhuizen N."/>
            <person name="Read N."/>
            <person name="Prakash R."/>
            <person name="Hunter D."/>
            <person name="Zhang H."/>
            <person name="McKenzie M."/>
            <person name="Knabel M."/>
            <person name="Harris A."/>
            <person name="Allan A.C."/>
            <person name="Gleave A."/>
            <person name="Chen A."/>
            <person name="Janssen B.J."/>
            <person name="Plunkett B."/>
            <person name="Ampomah-Dwamena C."/>
            <person name="Voogd C."/>
            <person name="Leif D."/>
            <person name="Lafferty D."/>
            <person name="Souleyre E.J.F."/>
            <person name="Varkonyi-Gasic E."/>
            <person name="Gambi F."/>
            <person name="Hanley J."/>
            <person name="Yao J.L."/>
            <person name="Cheung J."/>
            <person name="David K.M."/>
            <person name="Warren B."/>
            <person name="Marsh K."/>
            <person name="Snowden K.C."/>
            <person name="Lin-Wang K."/>
            <person name="Brian L."/>
            <person name="Martinez-Sanchez M."/>
            <person name="Wang M."/>
            <person name="Ileperuma N."/>
            <person name="Macnee N."/>
            <person name="Campin R."/>
            <person name="McAtee P."/>
            <person name="Drummond R.S.M."/>
            <person name="Espley R.V."/>
            <person name="Ireland H.S."/>
            <person name="Wu R."/>
            <person name="Atkinson R.G."/>
            <person name="Karunairetnam S."/>
            <person name="Bulley S."/>
            <person name="Chunkath S."/>
            <person name="Hanley Z."/>
            <person name="Storey R."/>
            <person name="Thrimawithana A.H."/>
            <person name="Thomson S."/>
            <person name="David C."/>
            <person name="Testolin R."/>
            <person name="Huang H."/>
            <person name="Hellens R.P."/>
            <person name="Schaffer R.J."/>
        </authorList>
    </citation>
    <scope>NUCLEOTIDE SEQUENCE [LARGE SCALE GENOMIC DNA]</scope>
    <source>
        <strain evidence="3">cv. Red5</strain>
    </source>
</reference>
<dbReference type="EMBL" id="NKQK01000023">
    <property type="protein sequence ID" value="PSR96642.1"/>
    <property type="molecule type" value="Genomic_DNA"/>
</dbReference>
<sequence>MRGISFRLLVILLSFSYLIFLNAAPITRSRNLMRKSQVYRVLTNTHLENTEESFKGERIIRRVDVEINDYPGSGANHRHTPNPKLGRGCVDC</sequence>
<gene>
    <name evidence="2" type="ORF">CEY00_Acc26694</name>
</gene>